<proteinExistence type="predicted"/>
<keyword evidence="3" id="KW-1185">Reference proteome</keyword>
<comment type="caution">
    <text evidence="2">The sequence shown here is derived from an EMBL/GenBank/DDBJ whole genome shotgun (WGS) entry which is preliminary data.</text>
</comment>
<dbReference type="GO" id="GO:0004386">
    <property type="term" value="F:helicase activity"/>
    <property type="evidence" value="ECO:0007669"/>
    <property type="project" value="UniProtKB-KW"/>
</dbReference>
<organism evidence="2 3">
    <name type="scientific">Actinophytocola glycyrrhizae</name>
    <dbReference type="NCBI Taxonomy" id="2044873"/>
    <lineage>
        <taxon>Bacteria</taxon>
        <taxon>Bacillati</taxon>
        <taxon>Actinomycetota</taxon>
        <taxon>Actinomycetes</taxon>
        <taxon>Pseudonocardiales</taxon>
        <taxon>Pseudonocardiaceae</taxon>
    </lineage>
</organism>
<evidence type="ECO:0000259" key="1">
    <source>
        <dbReference type="Pfam" id="PF13625"/>
    </source>
</evidence>
<keyword evidence="2" id="KW-0378">Hydrolase</keyword>
<reference evidence="3" key="1">
    <citation type="journal article" date="2019" name="Int. J. Syst. Evol. Microbiol.">
        <title>The Global Catalogue of Microorganisms (GCM) 10K type strain sequencing project: providing services to taxonomists for standard genome sequencing and annotation.</title>
        <authorList>
            <consortium name="The Broad Institute Genomics Platform"/>
            <consortium name="The Broad Institute Genome Sequencing Center for Infectious Disease"/>
            <person name="Wu L."/>
            <person name="Ma J."/>
        </authorList>
    </citation>
    <scope>NUCLEOTIDE SEQUENCE [LARGE SCALE GENOMIC DNA]</scope>
    <source>
        <strain evidence="3">ZS-22-S1</strain>
    </source>
</reference>
<dbReference type="RefSeq" id="WP_378056528.1">
    <property type="nucleotide sequence ID" value="NZ_JBHSIS010000006.1"/>
</dbReference>
<gene>
    <name evidence="2" type="ORF">ACFPCV_13890</name>
</gene>
<keyword evidence="2" id="KW-0067">ATP-binding</keyword>
<evidence type="ECO:0000313" key="3">
    <source>
        <dbReference type="Proteomes" id="UP001595859"/>
    </source>
</evidence>
<accession>A0ABV9S2C3</accession>
<keyword evidence="2" id="KW-0547">Nucleotide-binding</keyword>
<evidence type="ECO:0000313" key="2">
    <source>
        <dbReference type="EMBL" id="MFC4854597.1"/>
    </source>
</evidence>
<dbReference type="PROSITE" id="PS52050">
    <property type="entry name" value="WYL"/>
    <property type="match status" value="1"/>
</dbReference>
<dbReference type="EMBL" id="JBHSIS010000006">
    <property type="protein sequence ID" value="MFC4854597.1"/>
    <property type="molecule type" value="Genomic_DNA"/>
</dbReference>
<protein>
    <submittedName>
        <fullName evidence="2">Helicase-associated domain-containing protein</fullName>
    </submittedName>
</protein>
<dbReference type="InterPro" id="IPR032830">
    <property type="entry name" value="XPB/Ssl2_N"/>
</dbReference>
<dbReference type="Pfam" id="PF13625">
    <property type="entry name" value="Helicase_C_3"/>
    <property type="match status" value="1"/>
</dbReference>
<keyword evidence="2" id="KW-0347">Helicase</keyword>
<name>A0ABV9S2C3_9PSEU</name>
<dbReference type="Proteomes" id="UP001595859">
    <property type="component" value="Unassembled WGS sequence"/>
</dbReference>
<sequence length="767" mass="81627">MSDVSFARYLSALDKDALVRLLDARPDVRREPVPRGFRQLAQRLGGVESVGSALLILCRDTTVVGEAVAVLGEAATVPAVARLLGADEQVVRDEVAVLCGAGLAWTDGEIVHLPEVLRDHWTAEVGGGRSVVKLAGTALVDELRACLSALGVEADGLRKADLVARLGEVMADPRSLGDVIRGLPAAARARLEELRFGDFGIMFGFGVPRGRVDPTEMLVEAGLVLRANRRPEVPREVAVAACLVEHDIRLTGRPVIDTAAGLPPTAAAAAAREAVRAVSTLLDEAGRKPIAALKKGGVGTRERGRLAKQLGIPDDVLVLWIDVAFEAGLLGEVAGGYAPTGAYATWREAAPGAQWALLAIAWHETEHAPMMREIDGDRELPPPLPLMSMAGDMRRAMLREARAGLSVRGVGAEIDWFCPLHGYEPEARDEKIAATVREAELLGVVAGDRLTGLGEAVLAAIETGGDVAADAAGRCVPLLPEAECTVILQSDLTAVVTGQPAAAVSRLFAAAAVNEARGDAAIWRFTPASVRAALDAGWTAAELLAELAAVADRAVPQPLEYLVTDAARRHGQVRVRATRSCVVADEALATEILNTRELAKLRLSQVAPTVLTSPYELDHVLERLRAAGLSPVGEKADGTTVVERRGEHRAEEAGVVVTRPVVDAAELALRLFADPDGGDRGAPTSSTFDLIARLNPRLDDAELVLLSHAVDNQDDVLITYRDKNGGHTVRQIRPHQLHGRWLESFCYLRDADREFTVANIESVAPAR</sequence>
<feature type="domain" description="Helicase XPB/Ssl2 N-terminal" evidence="1">
    <location>
        <begin position="486"/>
        <end position="606"/>
    </location>
</feature>